<evidence type="ECO:0000256" key="4">
    <source>
        <dbReference type="ARBA" id="ARBA00023136"/>
    </source>
</evidence>
<reference evidence="8 10" key="2">
    <citation type="submission" date="2019-04" db="EMBL/GenBank/DDBJ databases">
        <title>Microbes associate with the intestines of laboratory mice.</title>
        <authorList>
            <person name="Navarre W."/>
            <person name="Wong E."/>
            <person name="Huang K."/>
            <person name="Tropini C."/>
            <person name="Ng K."/>
            <person name="Yu B."/>
        </authorList>
    </citation>
    <scope>NUCLEOTIDE SEQUENCE [LARGE SCALE GENOMIC DNA]</scope>
    <source>
        <strain evidence="8 10">NM70_E10</strain>
    </source>
</reference>
<dbReference type="PROSITE" id="PS51257">
    <property type="entry name" value="PROKAR_LIPOPROTEIN"/>
    <property type="match status" value="1"/>
</dbReference>
<keyword evidence="3" id="KW-0732">Signal</keyword>
<dbReference type="InterPro" id="IPR011990">
    <property type="entry name" value="TPR-like_helical_dom_sf"/>
</dbReference>
<keyword evidence="5" id="KW-0998">Cell outer membrane</keyword>
<comment type="caution">
    <text evidence="7">The sequence shown here is derived from an EMBL/GenBank/DDBJ whole genome shotgun (WGS) entry which is preliminary data.</text>
</comment>
<sequence length="610" mass="69944">MKSLTRYFQGLMLGTLLITTISCEDFALGEKFLQKPPSSDVTIDTIFSTAVYARRVLWNSYGNLPYAFWASNSYGFSTNMWFGIQEDLTDLCNSALTWDGPNKVYYSGAYNAGSEEASDGDGATKYGFTRRNSWKSIRMAWVFIENVDRVPDMDEAEKLRLKAEAKIVIATQYAEMLRHFGGLPIVDRAISAEDGLGFPARATLQETVNFIVRLLDEAIDCKELPWNVTEEESDNWSGRLTRASAMGLKVRVLLFAASPLFNNEMPYYEGEASEKLMTWFGGYDPKRWEDAAKAGEDFFKALNKEGFYDLVKGGEPRMAFRDAYYTRGTTESLISVRRHYKTNNIGGIMQSARWGAWGVTKEYFDMFPMADGSDFDWNNQEHAKNPFVNRDPRLCETILLDGDKFGSGVAAIYRQYLKDKTNYPKGEHYNNKSVNLDDKGLTTNGLTARKFLLDRQGEWSGRVIQWPLLRLAEVYLSYAEALNECNRTGEAYSYINAVRNRVGLGDLKAGLNKDEFREAVLRERACEFGFEEVRFYDLIRWKRETDFTKHLHGLYFYKHKKTGEYLFEFPQLKERAWQKAGGFSPKWYLSAFPPKEVNKGYGLVQNPGWE</sequence>
<reference evidence="7 9" key="1">
    <citation type="submission" date="2018-09" db="EMBL/GenBank/DDBJ databases">
        <title>Murine metabolic-syndrome-specific gut microbial biobank.</title>
        <authorList>
            <person name="Liu C."/>
        </authorList>
    </citation>
    <scope>NUCLEOTIDE SEQUENCE [LARGE SCALE GENOMIC DNA]</scope>
    <source>
        <strain evidence="7 9">0.1X-D8-26</strain>
    </source>
</reference>
<evidence type="ECO:0000256" key="1">
    <source>
        <dbReference type="ARBA" id="ARBA00004442"/>
    </source>
</evidence>
<evidence type="ECO:0000313" key="8">
    <source>
        <dbReference type="EMBL" id="TGY02778.1"/>
    </source>
</evidence>
<dbReference type="InterPro" id="IPR012944">
    <property type="entry name" value="SusD_RagB_dom"/>
</dbReference>
<evidence type="ECO:0000256" key="5">
    <source>
        <dbReference type="ARBA" id="ARBA00023237"/>
    </source>
</evidence>
<evidence type="ECO:0000313" key="7">
    <source>
        <dbReference type="EMBL" id="RLT80968.1"/>
    </source>
</evidence>
<feature type="domain" description="RagB/SusD" evidence="6">
    <location>
        <begin position="343"/>
        <end position="609"/>
    </location>
</feature>
<dbReference type="Proteomes" id="UP000267159">
    <property type="component" value="Unassembled WGS sequence"/>
</dbReference>
<dbReference type="EMBL" id="RAZM01000011">
    <property type="protein sequence ID" value="RLT80968.1"/>
    <property type="molecule type" value="Genomic_DNA"/>
</dbReference>
<comment type="subcellular location">
    <subcellularLocation>
        <location evidence="1">Cell outer membrane</location>
    </subcellularLocation>
</comment>
<keyword evidence="4" id="KW-0472">Membrane</keyword>
<dbReference type="RefSeq" id="WP_121765485.1">
    <property type="nucleotide sequence ID" value="NZ_CAJTBC010000002.1"/>
</dbReference>
<gene>
    <name evidence="7" type="ORF">D7Y07_05350</name>
    <name evidence="8" type="ORF">E5356_10040</name>
</gene>
<dbReference type="SUPFAM" id="SSF48452">
    <property type="entry name" value="TPR-like"/>
    <property type="match status" value="1"/>
</dbReference>
<comment type="similarity">
    <text evidence="2">Belongs to the SusD family.</text>
</comment>
<keyword evidence="10" id="KW-1185">Reference proteome</keyword>
<evidence type="ECO:0000256" key="3">
    <source>
        <dbReference type="ARBA" id="ARBA00022729"/>
    </source>
</evidence>
<dbReference type="GO" id="GO:0009279">
    <property type="term" value="C:cell outer membrane"/>
    <property type="evidence" value="ECO:0007669"/>
    <property type="project" value="UniProtKB-SubCell"/>
</dbReference>
<protein>
    <submittedName>
        <fullName evidence="7">RagB/SusD family nutrient uptake outer membrane protein</fullName>
    </submittedName>
</protein>
<evidence type="ECO:0000259" key="6">
    <source>
        <dbReference type="Pfam" id="PF07980"/>
    </source>
</evidence>
<evidence type="ECO:0000256" key="2">
    <source>
        <dbReference type="ARBA" id="ARBA00006275"/>
    </source>
</evidence>
<accession>A0A3L8AAS7</accession>
<organism evidence="7 9">
    <name type="scientific">Bacteroides acidifaciens</name>
    <dbReference type="NCBI Taxonomy" id="85831"/>
    <lineage>
        <taxon>Bacteria</taxon>
        <taxon>Pseudomonadati</taxon>
        <taxon>Bacteroidota</taxon>
        <taxon>Bacteroidia</taxon>
        <taxon>Bacteroidales</taxon>
        <taxon>Bacteroidaceae</taxon>
        <taxon>Bacteroides</taxon>
    </lineage>
</organism>
<dbReference type="EMBL" id="SRZA01000027">
    <property type="protein sequence ID" value="TGY02778.1"/>
    <property type="molecule type" value="Genomic_DNA"/>
</dbReference>
<dbReference type="Gene3D" id="1.25.40.390">
    <property type="match status" value="1"/>
</dbReference>
<dbReference type="Pfam" id="PF07980">
    <property type="entry name" value="SusD_RagB"/>
    <property type="match status" value="1"/>
</dbReference>
<dbReference type="AlphaFoldDB" id="A0A3L8AAS7"/>
<evidence type="ECO:0000313" key="9">
    <source>
        <dbReference type="Proteomes" id="UP000267159"/>
    </source>
</evidence>
<dbReference type="STRING" id="1235814.GCA_000613385_04711"/>
<evidence type="ECO:0000313" key="10">
    <source>
        <dbReference type="Proteomes" id="UP000305751"/>
    </source>
</evidence>
<dbReference type="Proteomes" id="UP000305751">
    <property type="component" value="Unassembled WGS sequence"/>
</dbReference>
<name>A0A3L8AAS7_9BACE</name>
<proteinExistence type="inferred from homology"/>